<protein>
    <submittedName>
        <fullName evidence="4">Response regulator</fullName>
    </submittedName>
</protein>
<dbReference type="SMART" id="SM00448">
    <property type="entry name" value="REC"/>
    <property type="match status" value="1"/>
</dbReference>
<dbReference type="Gene3D" id="3.40.50.2300">
    <property type="match status" value="1"/>
</dbReference>
<evidence type="ECO:0000313" key="4">
    <source>
        <dbReference type="EMBL" id="ATQ78538.1"/>
    </source>
</evidence>
<keyword evidence="5" id="KW-1185">Reference proteome</keyword>
<dbReference type="GO" id="GO:0000160">
    <property type="term" value="P:phosphorelay signal transduction system"/>
    <property type="evidence" value="ECO:0007669"/>
    <property type="project" value="InterPro"/>
</dbReference>
<name>A0A2D2DU89_9BURK</name>
<reference evidence="4" key="1">
    <citation type="submission" date="2017-10" db="EMBL/GenBank/DDBJ databases">
        <title>Massilia psychrophilum sp. nov., a novel purple-pigmented bacterium isolated from Tianshan glacier, Xinjiang Municipality, China.</title>
        <authorList>
            <person name="Wang H."/>
        </authorList>
    </citation>
    <scope>NUCLEOTIDE SEQUENCE [LARGE SCALE GENOMIC DNA]</scope>
    <source>
        <strain evidence="4">B2</strain>
    </source>
</reference>
<dbReference type="PANTHER" id="PTHR44591:SF3">
    <property type="entry name" value="RESPONSE REGULATORY DOMAIN-CONTAINING PROTEIN"/>
    <property type="match status" value="1"/>
</dbReference>
<dbReference type="InterPro" id="IPR011006">
    <property type="entry name" value="CheY-like_superfamily"/>
</dbReference>
<feature type="domain" description="Response regulatory" evidence="3">
    <location>
        <begin position="2"/>
        <end position="120"/>
    </location>
</feature>
<evidence type="ECO:0000259" key="3">
    <source>
        <dbReference type="PROSITE" id="PS50110"/>
    </source>
</evidence>
<sequence>MKVLVVDDDIVSRMVLMHLIDSCGQFEILEAEDGADAWDQLEQGLRPAICFCDLRMPRLSGMDLLQRVRADGALGAMPFVLVSSATDRDTFDQASGLGASGYIVKPFQGEQVREHMAGLTGSDPIAVAPRAEKVQATLLRLGIGAERLMIYLGGLQSQVAAAGTDIADLLERGDHGAAHVRIDRLHAGCMTLGLNGAADTLKTLPPGALDGAQVKLALAEVVRSAMHQTEALKRQEGAS</sequence>
<dbReference type="AlphaFoldDB" id="A0A2D2DU89"/>
<evidence type="ECO:0000313" key="5">
    <source>
        <dbReference type="Proteomes" id="UP000229897"/>
    </source>
</evidence>
<dbReference type="RefSeq" id="WP_099881661.1">
    <property type="nucleotide sequence ID" value="NZ_CP024608.1"/>
</dbReference>
<keyword evidence="1 2" id="KW-0597">Phosphoprotein</keyword>
<dbReference type="PANTHER" id="PTHR44591">
    <property type="entry name" value="STRESS RESPONSE REGULATOR PROTEIN 1"/>
    <property type="match status" value="1"/>
</dbReference>
<dbReference type="Pfam" id="PF00072">
    <property type="entry name" value="Response_reg"/>
    <property type="match status" value="1"/>
</dbReference>
<dbReference type="SUPFAM" id="SSF52172">
    <property type="entry name" value="CheY-like"/>
    <property type="match status" value="1"/>
</dbReference>
<dbReference type="OrthoDB" id="9789181at2"/>
<dbReference type="KEGG" id="mass:CR152_31495"/>
<gene>
    <name evidence="4" type="ORF">CR152_31495</name>
</gene>
<evidence type="ECO:0000256" key="1">
    <source>
        <dbReference type="ARBA" id="ARBA00022553"/>
    </source>
</evidence>
<dbReference type="InterPro" id="IPR001789">
    <property type="entry name" value="Sig_transdc_resp-reg_receiver"/>
</dbReference>
<feature type="modified residue" description="4-aspartylphosphate" evidence="2">
    <location>
        <position position="53"/>
    </location>
</feature>
<organism evidence="4 5">
    <name type="scientific">Massilia violaceinigra</name>
    <dbReference type="NCBI Taxonomy" id="2045208"/>
    <lineage>
        <taxon>Bacteria</taxon>
        <taxon>Pseudomonadati</taxon>
        <taxon>Pseudomonadota</taxon>
        <taxon>Betaproteobacteria</taxon>
        <taxon>Burkholderiales</taxon>
        <taxon>Oxalobacteraceae</taxon>
        <taxon>Telluria group</taxon>
        <taxon>Massilia</taxon>
    </lineage>
</organism>
<proteinExistence type="predicted"/>
<dbReference type="PROSITE" id="PS50110">
    <property type="entry name" value="RESPONSE_REGULATORY"/>
    <property type="match status" value="1"/>
</dbReference>
<accession>A0A2D2DU89</accession>
<dbReference type="Proteomes" id="UP000229897">
    <property type="component" value="Chromosome"/>
</dbReference>
<dbReference type="EMBL" id="CP024608">
    <property type="protein sequence ID" value="ATQ78538.1"/>
    <property type="molecule type" value="Genomic_DNA"/>
</dbReference>
<evidence type="ECO:0000256" key="2">
    <source>
        <dbReference type="PROSITE-ProRule" id="PRU00169"/>
    </source>
</evidence>
<dbReference type="InterPro" id="IPR050595">
    <property type="entry name" value="Bact_response_regulator"/>
</dbReference>